<dbReference type="RefSeq" id="WP_102645733.1">
    <property type="nucleotide sequence ID" value="NZ_PNYA01000010.1"/>
</dbReference>
<organism evidence="2 3">
    <name type="scientific">Trinickia dabaoshanensis</name>
    <dbReference type="NCBI Taxonomy" id="564714"/>
    <lineage>
        <taxon>Bacteria</taxon>
        <taxon>Pseudomonadati</taxon>
        <taxon>Pseudomonadota</taxon>
        <taxon>Betaproteobacteria</taxon>
        <taxon>Burkholderiales</taxon>
        <taxon>Burkholderiaceae</taxon>
        <taxon>Trinickia</taxon>
    </lineage>
</organism>
<evidence type="ECO:0000256" key="1">
    <source>
        <dbReference type="SAM" id="Phobius"/>
    </source>
</evidence>
<dbReference type="AlphaFoldDB" id="A0A2N7VR81"/>
<gene>
    <name evidence="2" type="ORF">C0Z18_12465</name>
</gene>
<feature type="transmembrane region" description="Helical" evidence="1">
    <location>
        <begin position="35"/>
        <end position="58"/>
    </location>
</feature>
<feature type="transmembrane region" description="Helical" evidence="1">
    <location>
        <begin position="70"/>
        <end position="87"/>
    </location>
</feature>
<feature type="transmembrane region" description="Helical" evidence="1">
    <location>
        <begin position="135"/>
        <end position="155"/>
    </location>
</feature>
<keyword evidence="3" id="KW-1185">Reference proteome</keyword>
<evidence type="ECO:0000313" key="3">
    <source>
        <dbReference type="Proteomes" id="UP000235616"/>
    </source>
</evidence>
<dbReference type="OrthoDB" id="9794709at2"/>
<protein>
    <submittedName>
        <fullName evidence="2">Uncharacterized protein</fullName>
    </submittedName>
</protein>
<proteinExistence type="predicted"/>
<sequence>MISNSDSNKVATITITFWVLKTVVTTVGDLVGDALSIAFGLGYLLALVVALGATAALLSGQLRIERHRPMLFWALILSTAAVGAEISDSFDRFLHFGTATGAGLFLVCLLATLAIWRVRCGRIGFYPISRREDEVFYWVSVILANCLGSVLGDLIGDKFGFGTFGNIGVNAGVLVLLAVLNGKTRICKGSLFWVAFVFTRIPL</sequence>
<dbReference type="EMBL" id="PNYA01000010">
    <property type="protein sequence ID" value="PMS19659.1"/>
    <property type="molecule type" value="Genomic_DNA"/>
</dbReference>
<name>A0A2N7VR81_9BURK</name>
<dbReference type="InterPro" id="IPR007136">
    <property type="entry name" value="DUF347"/>
</dbReference>
<keyword evidence="1" id="KW-0472">Membrane</keyword>
<feature type="transmembrane region" description="Helical" evidence="1">
    <location>
        <begin position="161"/>
        <end position="180"/>
    </location>
</feature>
<keyword evidence="1" id="KW-0812">Transmembrane</keyword>
<accession>A0A2N7VR81</accession>
<dbReference type="Proteomes" id="UP000235616">
    <property type="component" value="Unassembled WGS sequence"/>
</dbReference>
<reference evidence="2 3" key="1">
    <citation type="submission" date="2018-01" db="EMBL/GenBank/DDBJ databases">
        <title>Whole genome analyses suggest that Burkholderia sensu lato contains two further novel genera in the rhizoxinica-symbiotica group Mycetohabitans gen. nov., and Trinickia gen. nov.: implications for the evolution of diazotrophy and nodulation in the Burkholderiaceae.</title>
        <authorList>
            <person name="Estrada-de los Santos P."/>
            <person name="Palmer M."/>
            <person name="Chavez-Ramirez B."/>
            <person name="Beukes C."/>
            <person name="Steenkamp E.T."/>
            <person name="Hirsch A.M."/>
            <person name="Manyaka P."/>
            <person name="Maluk M."/>
            <person name="Lafos M."/>
            <person name="Crook M."/>
            <person name="Gross E."/>
            <person name="Simon M.F."/>
            <person name="Bueno dos Reis Junior F."/>
            <person name="Poole P.S."/>
            <person name="Venter S.N."/>
            <person name="James E.K."/>
        </authorList>
    </citation>
    <scope>NUCLEOTIDE SEQUENCE [LARGE SCALE GENOMIC DNA]</scope>
    <source>
        <strain evidence="2 3">GIMN1.004</strain>
    </source>
</reference>
<feature type="transmembrane region" description="Helical" evidence="1">
    <location>
        <begin position="93"/>
        <end position="115"/>
    </location>
</feature>
<comment type="caution">
    <text evidence="2">The sequence shown here is derived from an EMBL/GenBank/DDBJ whole genome shotgun (WGS) entry which is preliminary data.</text>
</comment>
<keyword evidence="1" id="KW-1133">Transmembrane helix</keyword>
<dbReference type="Pfam" id="PF03988">
    <property type="entry name" value="DUF347"/>
    <property type="match status" value="3"/>
</dbReference>
<evidence type="ECO:0000313" key="2">
    <source>
        <dbReference type="EMBL" id="PMS19659.1"/>
    </source>
</evidence>